<comment type="similarity">
    <text evidence="2 10 13">Belongs to the SecY/SEC61-alpha family.</text>
</comment>
<evidence type="ECO:0000256" key="11">
    <source>
        <dbReference type="RuleBase" id="RU000537"/>
    </source>
</evidence>
<dbReference type="Gene3D" id="1.10.3370.10">
    <property type="entry name" value="SecY subunit domain"/>
    <property type="match status" value="1"/>
</dbReference>
<feature type="transmembrane region" description="Helical" evidence="10">
    <location>
        <begin position="118"/>
        <end position="137"/>
    </location>
</feature>
<dbReference type="InterPro" id="IPR023201">
    <property type="entry name" value="SecY_dom_sf"/>
</dbReference>
<evidence type="ECO:0000256" key="9">
    <source>
        <dbReference type="ARBA" id="ARBA00039733"/>
    </source>
</evidence>
<dbReference type="HAMAP" id="MF_01465">
    <property type="entry name" value="SecY"/>
    <property type="match status" value="1"/>
</dbReference>
<evidence type="ECO:0000256" key="6">
    <source>
        <dbReference type="ARBA" id="ARBA00022989"/>
    </source>
</evidence>
<organism evidence="14 15">
    <name type="scientific">Candidatus Chromulinivorax destructor</name>
    <dbReference type="NCBI Taxonomy" id="2066483"/>
    <lineage>
        <taxon>Bacteria</taxon>
        <taxon>Candidatus Babelota</taxon>
        <taxon>Candidatus Babeliae</taxon>
        <taxon>Candidatus Babeliales</taxon>
        <taxon>Candidatus Chromulinivoraceae</taxon>
        <taxon>Candidatus Chromulinivorax</taxon>
    </lineage>
</organism>
<dbReference type="GO" id="GO:0065002">
    <property type="term" value="P:intracellular protein transmembrane transport"/>
    <property type="evidence" value="ECO:0007669"/>
    <property type="project" value="UniProtKB-UniRule"/>
</dbReference>
<dbReference type="RefSeq" id="WP_115585464.1">
    <property type="nucleotide sequence ID" value="NZ_CP025544.1"/>
</dbReference>
<proteinExistence type="inferred from homology"/>
<keyword evidence="8 10" id="KW-0472">Membrane</keyword>
<evidence type="ECO:0000256" key="12">
    <source>
        <dbReference type="RuleBase" id="RU003484"/>
    </source>
</evidence>
<dbReference type="OrthoDB" id="9809248at2"/>
<feature type="transmembrane region" description="Helical" evidence="10">
    <location>
        <begin position="309"/>
        <end position="330"/>
    </location>
</feature>
<dbReference type="PROSITE" id="PS00755">
    <property type="entry name" value="SECY_1"/>
    <property type="match status" value="1"/>
</dbReference>
<dbReference type="PRINTS" id="PR00303">
    <property type="entry name" value="SECYTRNLCASE"/>
</dbReference>
<name>A0A345ZAY2_9BACT</name>
<dbReference type="EMBL" id="CP025544">
    <property type="protein sequence ID" value="AXK60449.1"/>
    <property type="molecule type" value="Genomic_DNA"/>
</dbReference>
<evidence type="ECO:0000256" key="13">
    <source>
        <dbReference type="RuleBase" id="RU004349"/>
    </source>
</evidence>
<dbReference type="InterPro" id="IPR030659">
    <property type="entry name" value="SecY_CS"/>
</dbReference>
<dbReference type="PROSITE" id="PS00756">
    <property type="entry name" value="SECY_2"/>
    <property type="match status" value="1"/>
</dbReference>
<dbReference type="InterPro" id="IPR026593">
    <property type="entry name" value="SecY"/>
</dbReference>
<evidence type="ECO:0000256" key="1">
    <source>
        <dbReference type="ARBA" id="ARBA00004141"/>
    </source>
</evidence>
<dbReference type="GO" id="GO:0043952">
    <property type="term" value="P:protein transport by the Sec complex"/>
    <property type="evidence" value="ECO:0007669"/>
    <property type="project" value="UniProtKB-UniRule"/>
</dbReference>
<keyword evidence="7 10" id="KW-0811">Translocation</keyword>
<accession>A0A345ZAY2</accession>
<comment type="subunit">
    <text evidence="10">Component of the Sec protein translocase complex. Heterotrimer consisting of SecY, SecE and SecG subunits. The heterotrimers can form oligomers, although 1 heterotrimer is thought to be able to translocate proteins. Interacts with the ribosome. Interacts with SecDF, and other proteins may be involved. Interacts with SecA.</text>
</comment>
<feature type="transmembrane region" description="Helical" evidence="10">
    <location>
        <begin position="175"/>
        <end position="192"/>
    </location>
</feature>
<evidence type="ECO:0000256" key="10">
    <source>
        <dbReference type="HAMAP-Rule" id="MF_01465"/>
    </source>
</evidence>
<evidence type="ECO:0000256" key="8">
    <source>
        <dbReference type="ARBA" id="ARBA00023136"/>
    </source>
</evidence>
<feature type="transmembrane region" description="Helical" evidence="10">
    <location>
        <begin position="212"/>
        <end position="232"/>
    </location>
</feature>
<evidence type="ECO:0000256" key="3">
    <source>
        <dbReference type="ARBA" id="ARBA00022448"/>
    </source>
</evidence>
<dbReference type="AlphaFoldDB" id="A0A345ZAY2"/>
<feature type="transmembrane region" description="Helical" evidence="10">
    <location>
        <begin position="76"/>
        <end position="98"/>
    </location>
</feature>
<keyword evidence="4 10" id="KW-0812">Transmembrane</keyword>
<feature type="transmembrane region" description="Helical" evidence="10">
    <location>
        <begin position="20"/>
        <end position="40"/>
    </location>
</feature>
<evidence type="ECO:0000256" key="7">
    <source>
        <dbReference type="ARBA" id="ARBA00023010"/>
    </source>
</evidence>
<comment type="subcellular location">
    <subcellularLocation>
        <location evidence="10">Cell membrane</location>
        <topology evidence="10">Multi-pass membrane protein</topology>
    </subcellularLocation>
    <subcellularLocation>
        <location evidence="1 12">Membrane</location>
        <topology evidence="1 12">Multi-pass membrane protein</topology>
    </subcellularLocation>
</comment>
<evidence type="ECO:0000256" key="2">
    <source>
        <dbReference type="ARBA" id="ARBA00005751"/>
    </source>
</evidence>
<dbReference type="GO" id="GO:0005886">
    <property type="term" value="C:plasma membrane"/>
    <property type="evidence" value="ECO:0007669"/>
    <property type="project" value="UniProtKB-SubCell"/>
</dbReference>
<dbReference type="InterPro" id="IPR002208">
    <property type="entry name" value="SecY/SEC61-alpha"/>
</dbReference>
<dbReference type="SUPFAM" id="SSF103491">
    <property type="entry name" value="Preprotein translocase SecY subunit"/>
    <property type="match status" value="1"/>
</dbReference>
<dbReference type="KEGG" id="cdes:C0J27_01650"/>
<dbReference type="Proteomes" id="UP000254834">
    <property type="component" value="Chromosome"/>
</dbReference>
<keyword evidence="5 10" id="KW-0653">Protein transport</keyword>
<dbReference type="PANTHER" id="PTHR10906">
    <property type="entry name" value="SECY/SEC61-ALPHA FAMILY MEMBER"/>
    <property type="match status" value="1"/>
</dbReference>
<evidence type="ECO:0000256" key="5">
    <source>
        <dbReference type="ARBA" id="ARBA00022927"/>
    </source>
</evidence>
<keyword evidence="3 10" id="KW-0813">Transport</keyword>
<feature type="transmembrane region" description="Helical" evidence="10">
    <location>
        <begin position="269"/>
        <end position="289"/>
    </location>
</feature>
<dbReference type="PIRSF" id="PIRSF004557">
    <property type="entry name" value="SecY"/>
    <property type="match status" value="1"/>
</dbReference>
<dbReference type="Pfam" id="PF00344">
    <property type="entry name" value="SecY"/>
    <property type="match status" value="1"/>
</dbReference>
<evidence type="ECO:0000313" key="15">
    <source>
        <dbReference type="Proteomes" id="UP000254834"/>
    </source>
</evidence>
<comment type="caution">
    <text evidence="10">Lacks conserved residue(s) required for the propagation of feature annotation.</text>
</comment>
<keyword evidence="10" id="KW-1003">Cell membrane</keyword>
<keyword evidence="6 10" id="KW-1133">Transmembrane helix</keyword>
<protein>
    <recommendedName>
        <fullName evidence="9 10">Protein translocase subunit SecY</fullName>
    </recommendedName>
</protein>
<gene>
    <name evidence="10" type="primary">secY</name>
    <name evidence="14" type="ORF">C0J27_01650</name>
</gene>
<keyword evidence="15" id="KW-1185">Reference proteome</keyword>
<sequence length="438" mass="48462">MVLLKSFRNIFVVSELRKKIFFMLGVLIINRLGTYIPVIGVNVPMLSDLMQQKSGVGGLLSYFDIFSGGALSRCTVFALGISPYITASIMLQILGMTIPSFEQLLKEGEYGRKIINQYTRYLTLALSVAYSFSYAIFLEANNLVLVPGWSFRILFVLTLTAGAMLVMWMGDQISLHGIGNGSSVLIFAGIVSQYPTHALKLMHMVQQGHVHIIFALAVLLAYILITAGIVYLEKADRKIPVHYARRMVGNKVYGGQSTYIPFKINSAGIMPVIFAGTVLRVPLILAGMLSAYFPSLQMMLQTGFYSGPLFYVVEFLLIIMFSFFYTALFVNPVELAENIRKGGGFVPGLRPGKQTADYFNYTLTRVGLVGAIYLATLSVLPAILQFVFHIPFEESGTSMLIVVGVALELSNQIESYLIERRYEGFLRNGRSKGGAVRS</sequence>
<evidence type="ECO:0000313" key="14">
    <source>
        <dbReference type="EMBL" id="AXK60449.1"/>
    </source>
</evidence>
<feature type="transmembrane region" description="Helical" evidence="10">
    <location>
        <begin position="368"/>
        <end position="392"/>
    </location>
</feature>
<feature type="transmembrane region" description="Helical" evidence="10">
    <location>
        <begin position="149"/>
        <end position="168"/>
    </location>
</feature>
<evidence type="ECO:0000256" key="4">
    <source>
        <dbReference type="ARBA" id="ARBA00022692"/>
    </source>
</evidence>
<reference evidence="14 15" key="1">
    <citation type="submission" date="2017-12" db="EMBL/GenBank/DDBJ databases">
        <title>Chromulinavorax destructans is a abundant pathogen of dominant heterotrophic picoflagllates.</title>
        <authorList>
            <person name="Deeg C.M."/>
            <person name="Zimmer M."/>
            <person name="Suttle C.A."/>
        </authorList>
    </citation>
    <scope>NUCLEOTIDE SEQUENCE [LARGE SCALE GENOMIC DNA]</scope>
    <source>
        <strain evidence="14 15">SeV1</strain>
    </source>
</reference>
<dbReference type="GO" id="GO:0006605">
    <property type="term" value="P:protein targeting"/>
    <property type="evidence" value="ECO:0007669"/>
    <property type="project" value="UniProtKB-UniRule"/>
</dbReference>
<dbReference type="NCBIfam" id="TIGR00967">
    <property type="entry name" value="3a0501s007"/>
    <property type="match status" value="1"/>
</dbReference>
<dbReference type="FunFam" id="1.10.3370.10:FF:000001">
    <property type="entry name" value="Preprotein translocase subunit SecY"/>
    <property type="match status" value="1"/>
</dbReference>
<comment type="function">
    <text evidence="10 11">The central subunit of the protein translocation channel SecYEG. Consists of two halves formed by TMs 1-5 and 6-10. These two domains form a lateral gate at the front which open onto the bilayer between TMs 2 and 7, and are clamped together by SecE at the back. The channel is closed by both a pore ring composed of hydrophobic SecY resides and a short helix (helix 2A) on the extracellular side of the membrane which forms a plug. The plug probably moves laterally to allow the channel to open. The ring and the pore may move independently.</text>
</comment>